<gene>
    <name evidence="2" type="ORF">J5X75_03585</name>
</gene>
<keyword evidence="1" id="KW-1133">Transmembrane helix</keyword>
<keyword evidence="1" id="KW-0812">Transmembrane</keyword>
<comment type="caution">
    <text evidence="2">The sequence shown here is derived from an EMBL/GenBank/DDBJ whole genome shotgun (WGS) entry which is preliminary data.</text>
</comment>
<reference evidence="2 3" key="1">
    <citation type="submission" date="2021-03" db="EMBL/GenBank/DDBJ databases">
        <title>Actinoplanes flavus sp. nov., a novel actinomycete isolated from Coconut Palm rhizosphere soil.</title>
        <authorList>
            <person name="Luo X."/>
        </authorList>
    </citation>
    <scope>NUCLEOTIDE SEQUENCE [LARGE SCALE GENOMIC DNA]</scope>
    <source>
        <strain evidence="2 3">NEAU-H7</strain>
    </source>
</reference>
<evidence type="ECO:0000313" key="3">
    <source>
        <dbReference type="Proteomes" id="UP000679690"/>
    </source>
</evidence>
<dbReference type="EMBL" id="JAGFNS010000002">
    <property type="protein sequence ID" value="MBO3736599.1"/>
    <property type="molecule type" value="Genomic_DNA"/>
</dbReference>
<name>A0ABS3UCU9_9ACTN</name>
<proteinExistence type="predicted"/>
<protein>
    <submittedName>
        <fullName evidence="2">Uncharacterized protein</fullName>
    </submittedName>
</protein>
<dbReference type="RefSeq" id="WP_208465818.1">
    <property type="nucleotide sequence ID" value="NZ_JAGFNS010000002.1"/>
</dbReference>
<organism evidence="2 3">
    <name type="scientific">Actinoplanes flavus</name>
    <dbReference type="NCBI Taxonomy" id="2820290"/>
    <lineage>
        <taxon>Bacteria</taxon>
        <taxon>Bacillati</taxon>
        <taxon>Actinomycetota</taxon>
        <taxon>Actinomycetes</taxon>
        <taxon>Micromonosporales</taxon>
        <taxon>Micromonosporaceae</taxon>
        <taxon>Actinoplanes</taxon>
    </lineage>
</organism>
<keyword evidence="3" id="KW-1185">Reference proteome</keyword>
<feature type="transmembrane region" description="Helical" evidence="1">
    <location>
        <begin position="6"/>
        <end position="29"/>
    </location>
</feature>
<evidence type="ECO:0000313" key="2">
    <source>
        <dbReference type="EMBL" id="MBO3736599.1"/>
    </source>
</evidence>
<accession>A0ABS3UCU9</accession>
<keyword evidence="1" id="KW-0472">Membrane</keyword>
<dbReference type="Proteomes" id="UP000679690">
    <property type="component" value="Unassembled WGS sequence"/>
</dbReference>
<sequence length="45" mass="4731">MNDWIAIADILGNLSSFATAIITLIAAIADCKAGSPSESVCEDRY</sequence>
<evidence type="ECO:0000256" key="1">
    <source>
        <dbReference type="SAM" id="Phobius"/>
    </source>
</evidence>